<organism evidence="11 12">
    <name type="scientific">Fundulus heteroclitus</name>
    <name type="common">Killifish</name>
    <name type="synonym">Mummichog</name>
    <dbReference type="NCBI Taxonomy" id="8078"/>
    <lineage>
        <taxon>Eukaryota</taxon>
        <taxon>Metazoa</taxon>
        <taxon>Chordata</taxon>
        <taxon>Craniata</taxon>
        <taxon>Vertebrata</taxon>
        <taxon>Euteleostomi</taxon>
        <taxon>Actinopterygii</taxon>
        <taxon>Neopterygii</taxon>
        <taxon>Teleostei</taxon>
        <taxon>Neoteleostei</taxon>
        <taxon>Acanthomorphata</taxon>
        <taxon>Ovalentaria</taxon>
        <taxon>Atherinomorphae</taxon>
        <taxon>Cyprinodontiformes</taxon>
        <taxon>Fundulidae</taxon>
        <taxon>Fundulus</taxon>
    </lineage>
</organism>
<keyword evidence="3 10" id="KW-0808">Transferase</keyword>
<sequence length="267" mass="30691">MSFSEKVTFSILQNKMMILISLCWMLSVVTDMVTSTDGALQLGMAEDSIDDMYFGCTDQMKNALQQKFSTELQNQDWNCKPITRLEKLKRFFKKHQLTDKQIQAICLYTGNTLYQGFNKQVREEGRTYGNSFPYHNLHFQLTSALQTLKRSSVGCETTYRRMKGEFDGRLNHKIRLGSFSSSSRSKTQTDFGHKTCLEINTCHGAFIKEHSKVPDEEEVLIPPYEMFTIKGIKKQAEVKDKDLSDCEKLFELESAGVHSNLNCRLVL</sequence>
<dbReference type="AlphaFoldDB" id="A0A3Q2TSD8"/>
<reference evidence="11" key="1">
    <citation type="submission" date="2025-08" db="UniProtKB">
        <authorList>
            <consortium name="Ensembl"/>
        </authorList>
    </citation>
    <scope>IDENTIFICATION</scope>
</reference>
<dbReference type="GO" id="GO:0003950">
    <property type="term" value="F:NAD+ poly-ADP-ribosyltransferase activity"/>
    <property type="evidence" value="ECO:0007669"/>
    <property type="project" value="TreeGrafter"/>
</dbReference>
<dbReference type="SUPFAM" id="SSF56399">
    <property type="entry name" value="ADP-ribosylation"/>
    <property type="match status" value="1"/>
</dbReference>
<evidence type="ECO:0000256" key="3">
    <source>
        <dbReference type="ARBA" id="ARBA00022679"/>
    </source>
</evidence>
<keyword evidence="6 10" id="KW-0521">NADP</keyword>
<dbReference type="GO" id="GO:0016779">
    <property type="term" value="F:nucleotidyltransferase activity"/>
    <property type="evidence" value="ECO:0007669"/>
    <property type="project" value="UniProtKB-KW"/>
</dbReference>
<protein>
    <recommendedName>
        <fullName evidence="10">NAD(P)(+)--arginine ADP-ribosyltransferase</fullName>
        <ecNumber evidence="10">2.4.2.31</ecNumber>
    </recommendedName>
    <alternativeName>
        <fullName evidence="10">Mono(ADP-ribosyl)transferase</fullName>
    </alternativeName>
</protein>
<keyword evidence="5" id="KW-0732">Signal</keyword>
<keyword evidence="4" id="KW-0548">Nucleotidyltransferase</keyword>
<keyword evidence="12" id="KW-1185">Reference proteome</keyword>
<name>A0A3Q2TSD8_FUNHE</name>
<dbReference type="InterPro" id="IPR050999">
    <property type="entry name" value="ADP-ribosyltransferase_ARG"/>
</dbReference>
<comment type="catalytic activity">
    <reaction evidence="9 10">
        <text>L-arginyl-[protein] + NAD(+) = N(omega)-(ADP-D-ribosyl)-L-arginyl-[protein] + nicotinamide + H(+)</text>
        <dbReference type="Rhea" id="RHEA:19149"/>
        <dbReference type="Rhea" id="RHEA-COMP:10532"/>
        <dbReference type="Rhea" id="RHEA-COMP:15087"/>
        <dbReference type="ChEBI" id="CHEBI:15378"/>
        <dbReference type="ChEBI" id="CHEBI:17154"/>
        <dbReference type="ChEBI" id="CHEBI:29965"/>
        <dbReference type="ChEBI" id="CHEBI:57540"/>
        <dbReference type="ChEBI" id="CHEBI:142554"/>
        <dbReference type="EC" id="2.4.2.31"/>
    </reaction>
</comment>
<comment type="similarity">
    <text evidence="1 10">Belongs to the Arg-specific ADP-ribosyltransferase family.</text>
</comment>
<evidence type="ECO:0000256" key="9">
    <source>
        <dbReference type="ARBA" id="ARBA00047597"/>
    </source>
</evidence>
<dbReference type="FunFam" id="3.90.176.10:FF:000001">
    <property type="entry name" value="NAD(P)(+)--arginine ADP-ribosyltransferase"/>
    <property type="match status" value="1"/>
</dbReference>
<dbReference type="PRINTS" id="PR00970">
    <property type="entry name" value="RIBTRNSFRASE"/>
</dbReference>
<dbReference type="Pfam" id="PF01129">
    <property type="entry name" value="ART"/>
    <property type="match status" value="1"/>
</dbReference>
<dbReference type="GeneTree" id="ENSGT01030000234601"/>
<reference evidence="11" key="2">
    <citation type="submission" date="2025-09" db="UniProtKB">
        <authorList>
            <consortium name="Ensembl"/>
        </authorList>
    </citation>
    <scope>IDENTIFICATION</scope>
</reference>
<evidence type="ECO:0000256" key="10">
    <source>
        <dbReference type="RuleBase" id="RU361228"/>
    </source>
</evidence>
<dbReference type="PANTHER" id="PTHR10339">
    <property type="entry name" value="ADP-RIBOSYLTRANSFERASE"/>
    <property type="match status" value="1"/>
</dbReference>
<evidence type="ECO:0000256" key="2">
    <source>
        <dbReference type="ARBA" id="ARBA00022676"/>
    </source>
</evidence>
<dbReference type="InterPro" id="IPR000768">
    <property type="entry name" value="ART"/>
</dbReference>
<keyword evidence="2 10" id="KW-0328">Glycosyltransferase</keyword>
<dbReference type="PANTHER" id="PTHR10339:SF29">
    <property type="entry name" value="NAD(P)(+)--ARGININE ADP-RIBOSYLTRANSFERASE"/>
    <property type="match status" value="1"/>
</dbReference>
<dbReference type="Ensembl" id="ENSFHET00000029010.1">
    <property type="protein sequence ID" value="ENSFHEP00000019695.1"/>
    <property type="gene ID" value="ENSFHEG00000021603.1"/>
</dbReference>
<evidence type="ECO:0000313" key="11">
    <source>
        <dbReference type="Ensembl" id="ENSFHEP00000019695.1"/>
    </source>
</evidence>
<evidence type="ECO:0000256" key="5">
    <source>
        <dbReference type="ARBA" id="ARBA00022729"/>
    </source>
</evidence>
<evidence type="ECO:0000256" key="7">
    <source>
        <dbReference type="ARBA" id="ARBA00023027"/>
    </source>
</evidence>
<dbReference type="PROSITE" id="PS51996">
    <property type="entry name" value="TR_MART"/>
    <property type="match status" value="1"/>
</dbReference>
<keyword evidence="7 10" id="KW-0520">NAD</keyword>
<evidence type="ECO:0000256" key="6">
    <source>
        <dbReference type="ARBA" id="ARBA00022857"/>
    </source>
</evidence>
<proteinExistence type="inferred from homology"/>
<dbReference type="Proteomes" id="UP000265000">
    <property type="component" value="Unplaced"/>
</dbReference>
<dbReference type="EC" id="2.4.2.31" evidence="10"/>
<evidence type="ECO:0000256" key="1">
    <source>
        <dbReference type="ARBA" id="ARBA00009558"/>
    </source>
</evidence>
<evidence type="ECO:0000256" key="4">
    <source>
        <dbReference type="ARBA" id="ARBA00022695"/>
    </source>
</evidence>
<dbReference type="GO" id="GO:0106274">
    <property type="term" value="F:NAD+-protein-arginine ADP-ribosyltransferase activity"/>
    <property type="evidence" value="ECO:0007669"/>
    <property type="project" value="UniProtKB-EC"/>
</dbReference>
<accession>A0A3Q2TSD8</accession>
<keyword evidence="8" id="KW-1015">Disulfide bond</keyword>
<evidence type="ECO:0000256" key="8">
    <source>
        <dbReference type="ARBA" id="ARBA00023157"/>
    </source>
</evidence>
<dbReference type="Gene3D" id="3.90.176.10">
    <property type="entry name" value="Toxin ADP-ribosyltransferase, Chain A, domain 1"/>
    <property type="match status" value="1"/>
</dbReference>
<evidence type="ECO:0000313" key="12">
    <source>
        <dbReference type="Proteomes" id="UP000265000"/>
    </source>
</evidence>